<accession>F6FGM2</accession>
<dbReference type="Proteomes" id="UP000007952">
    <property type="component" value="Chromosome"/>
</dbReference>
<protein>
    <submittedName>
        <fullName evidence="1">Uncharacterized protein</fullName>
    </submittedName>
</protein>
<reference key="2">
    <citation type="submission" date="2011-05" db="EMBL/GenBank/DDBJ databases">
        <title>The Genome of Mycoplasma haemofelis Strain Ohio2, a pathogenic hemoplasma of the cat.</title>
        <authorList>
            <person name="Santos A.P."/>
            <person name="Guimaraes A.M.S."/>
            <person name="SanMiguel P.J."/>
            <person name="Martin S.W."/>
            <person name="Messick J.B."/>
        </authorList>
    </citation>
    <scope>NUCLEOTIDE SEQUENCE</scope>
    <source>
        <strain>Ohio2</strain>
    </source>
</reference>
<evidence type="ECO:0000313" key="2">
    <source>
        <dbReference type="Proteomes" id="UP000007952"/>
    </source>
</evidence>
<gene>
    <name evidence="1" type="ordered locus">MHF_1426</name>
</gene>
<dbReference type="HOGENOM" id="CLU_098620_3_0_14"/>
<reference evidence="1 2" key="1">
    <citation type="journal article" date="2011" name="J. Bacteriol.">
        <title>Complete genome sequences of two hemotropic Mycoplasmas, Mycoplasma haemofelis strain Ohio2 and Mycoplasma suis strain Illinois.</title>
        <authorList>
            <person name="Messick J.B."/>
            <person name="Santos A.P."/>
            <person name="Guimaraes A.M."/>
        </authorList>
    </citation>
    <scope>NUCLEOTIDE SEQUENCE [LARGE SCALE GENOMIC DNA]</scope>
    <source>
        <strain evidence="1 2">Ohio2</strain>
    </source>
</reference>
<dbReference type="KEGG" id="mhf:MHF_1426"/>
<dbReference type="STRING" id="859194.MHF_1426"/>
<sequence length="215" mass="24478">MDPLATKGLVGLGGLSLVGGGGALAWNQGLFSRSPETIKDKLERKGYTALEEGSSHWSQIFEIYKKTENTKRFENDGITSGDTEHDKLKKKCNEALDLESSKEDIYQRVIKWCVVPRKVEEVISSVSLLGVDESSDSDNYRWKPILEEYKRTKSQTGNTYELTEVTLVEPTEGNTKETENIKELKKGCKSRREKLTYHLEFEKSMEEVRKWCSAK</sequence>
<evidence type="ECO:0000313" key="1">
    <source>
        <dbReference type="EMBL" id="AEG73660.1"/>
    </source>
</evidence>
<name>F6FGM2_MYCHI</name>
<proteinExistence type="predicted"/>
<dbReference type="EMBL" id="CP002808">
    <property type="protein sequence ID" value="AEG73660.1"/>
    <property type="molecule type" value="Genomic_DNA"/>
</dbReference>
<dbReference type="BioCyc" id="MHAE859194:G1GR7-1421-MONOMER"/>
<organism evidence="1 2">
    <name type="scientific">Mycoplasma haemofelis (strain Ohio2)</name>
    <dbReference type="NCBI Taxonomy" id="859194"/>
    <lineage>
        <taxon>Bacteria</taxon>
        <taxon>Bacillati</taxon>
        <taxon>Mycoplasmatota</taxon>
        <taxon>Mollicutes</taxon>
        <taxon>Mycoplasmataceae</taxon>
        <taxon>Mycoplasma</taxon>
    </lineage>
</organism>
<dbReference type="AlphaFoldDB" id="F6FGM2"/>